<proteinExistence type="predicted"/>
<gene>
    <name evidence="1" type="ORF">L1I30_02505</name>
</gene>
<name>A0ABS9EF82_9FLAO</name>
<protein>
    <submittedName>
        <fullName evidence="1">Uncharacterized protein</fullName>
    </submittedName>
</protein>
<comment type="caution">
    <text evidence="1">The sequence shown here is derived from an EMBL/GenBank/DDBJ whole genome shotgun (WGS) entry which is preliminary data.</text>
</comment>
<reference evidence="1" key="1">
    <citation type="submission" date="2022-01" db="EMBL/GenBank/DDBJ databases">
        <title>Gillisia lutea sp. nov., isolated from marine plastic residues from the Malvarosa beach (Valencia, Spain).</title>
        <authorList>
            <person name="Vidal-Verdu A."/>
            <person name="Molina-Menor E."/>
            <person name="Satari L."/>
            <person name="Pascual J."/>
            <person name="Pereto J."/>
            <person name="Porcar M."/>
        </authorList>
    </citation>
    <scope>NUCLEOTIDE SEQUENCE</scope>
    <source>
        <strain evidence="1">M10.2A</strain>
    </source>
</reference>
<accession>A0ABS9EF82</accession>
<organism evidence="1 2">
    <name type="scientific">Gillisia lutea</name>
    <dbReference type="NCBI Taxonomy" id="2909668"/>
    <lineage>
        <taxon>Bacteria</taxon>
        <taxon>Pseudomonadati</taxon>
        <taxon>Bacteroidota</taxon>
        <taxon>Flavobacteriia</taxon>
        <taxon>Flavobacteriales</taxon>
        <taxon>Flavobacteriaceae</taxon>
        <taxon>Gillisia</taxon>
    </lineage>
</organism>
<dbReference type="RefSeq" id="WP_236132670.1">
    <property type="nucleotide sequence ID" value="NZ_JAKGTH010000006.1"/>
</dbReference>
<dbReference type="Proteomes" id="UP001179363">
    <property type="component" value="Unassembled WGS sequence"/>
</dbReference>
<dbReference type="EMBL" id="JAKGTH010000006">
    <property type="protein sequence ID" value="MCF4100529.1"/>
    <property type="molecule type" value="Genomic_DNA"/>
</dbReference>
<sequence>MLSKGLRDEENEKVNQVFDKIMSIQFVPDLWKNEQRKAMNVHLQNLLNLTLDDIENRSVESLLNDLKTHDLEFANYELFGDLLLKLLPFEAETNQANLAQKALAVFETAQQESKIFSFSLIQKINHAKALR</sequence>
<evidence type="ECO:0000313" key="1">
    <source>
        <dbReference type="EMBL" id="MCF4100529.1"/>
    </source>
</evidence>
<evidence type="ECO:0000313" key="2">
    <source>
        <dbReference type="Proteomes" id="UP001179363"/>
    </source>
</evidence>
<keyword evidence="2" id="KW-1185">Reference proteome</keyword>